<organism evidence="1">
    <name type="scientific">marine sediment metagenome</name>
    <dbReference type="NCBI Taxonomy" id="412755"/>
    <lineage>
        <taxon>unclassified sequences</taxon>
        <taxon>metagenomes</taxon>
        <taxon>ecological metagenomes</taxon>
    </lineage>
</organism>
<protein>
    <submittedName>
        <fullName evidence="1">Uncharacterized protein</fullName>
    </submittedName>
</protein>
<dbReference type="AlphaFoldDB" id="X0T609"/>
<accession>X0T609</accession>
<name>X0T609_9ZZZZ</name>
<evidence type="ECO:0000313" key="1">
    <source>
        <dbReference type="EMBL" id="GAF88933.1"/>
    </source>
</evidence>
<proteinExistence type="predicted"/>
<feature type="non-terminal residue" evidence="1">
    <location>
        <position position="1"/>
    </location>
</feature>
<feature type="non-terminal residue" evidence="1">
    <location>
        <position position="202"/>
    </location>
</feature>
<comment type="caution">
    <text evidence="1">The sequence shown here is derived from an EMBL/GenBank/DDBJ whole genome shotgun (WGS) entry which is preliminary data.</text>
</comment>
<gene>
    <name evidence="1" type="ORF">S01H1_22449</name>
</gene>
<dbReference type="EMBL" id="BARS01012672">
    <property type="protein sequence ID" value="GAF88933.1"/>
    <property type="molecule type" value="Genomic_DNA"/>
</dbReference>
<sequence>WLKTTFTGILGDDITQYATDRGAIHLGQIRDMTKRLADLFIEVFDHYSDVPIDEIVEDLLTNARYEAALNADDYSLDATAFIMPKWTEQNASLLDAAAQLAKMVGWVFEADDDGICALHDLEWTTQTGEETYLADRDLLGWAPSVSGINLRNRIAVRSRDARSRDISVTVEDPESIARYGPRLFTIFEPTMRSAPLARQLAN</sequence>
<reference evidence="1" key="1">
    <citation type="journal article" date="2014" name="Front. Microbiol.">
        <title>High frequency of phylogenetically diverse reductive dehalogenase-homologous genes in deep subseafloor sedimentary metagenomes.</title>
        <authorList>
            <person name="Kawai M."/>
            <person name="Futagami T."/>
            <person name="Toyoda A."/>
            <person name="Takaki Y."/>
            <person name="Nishi S."/>
            <person name="Hori S."/>
            <person name="Arai W."/>
            <person name="Tsubouchi T."/>
            <person name="Morono Y."/>
            <person name="Uchiyama I."/>
            <person name="Ito T."/>
            <person name="Fujiyama A."/>
            <person name="Inagaki F."/>
            <person name="Takami H."/>
        </authorList>
    </citation>
    <scope>NUCLEOTIDE SEQUENCE</scope>
    <source>
        <strain evidence="1">Expedition CK06-06</strain>
    </source>
</reference>